<dbReference type="RefSeq" id="WP_155599064.1">
    <property type="nucleotide sequence ID" value="NZ_RCNR01000006.1"/>
</dbReference>
<accession>A0A7X2ZRP4</accession>
<sequence length="204" mass="23846">MPLKSNFKSDLEREQKLCVLLNYYYHQYLKQYSFERVSNMEQQMAGIDLIFTHKDHGEKYTIDEKAQLDYINENLPTFAFELSYEKDGILKEGWLFNTSKKTDFYALITSIYADAPNEFTSCKITLVNRKKLIDLLTARSITSSNLKKYIAPDKELHGKIKIDELHHRKEGYLYASTKNKAEKPLNLILKLDFLEETGVAKRLA</sequence>
<proteinExistence type="predicted"/>
<dbReference type="Proteomes" id="UP000540519">
    <property type="component" value="Unassembled WGS sequence"/>
</dbReference>
<dbReference type="OrthoDB" id="1245542at2"/>
<keyword evidence="2" id="KW-1185">Reference proteome</keyword>
<dbReference type="EMBL" id="RCNR01000006">
    <property type="protein sequence ID" value="MUH35170.1"/>
    <property type="molecule type" value="Genomic_DNA"/>
</dbReference>
<protein>
    <submittedName>
        <fullName evidence="1">Uncharacterized protein</fullName>
    </submittedName>
</protein>
<name>A0A7X2ZRP4_9FLAO</name>
<dbReference type="AlphaFoldDB" id="A0A7X2ZRP4"/>
<gene>
    <name evidence="1" type="ORF">D9O36_04900</name>
</gene>
<organism evidence="1 2">
    <name type="scientific">Zobellia amurskyensis</name>
    <dbReference type="NCBI Taxonomy" id="248905"/>
    <lineage>
        <taxon>Bacteria</taxon>
        <taxon>Pseudomonadati</taxon>
        <taxon>Bacteroidota</taxon>
        <taxon>Flavobacteriia</taxon>
        <taxon>Flavobacteriales</taxon>
        <taxon>Flavobacteriaceae</taxon>
        <taxon>Zobellia</taxon>
    </lineage>
</organism>
<evidence type="ECO:0000313" key="2">
    <source>
        <dbReference type="Proteomes" id="UP000540519"/>
    </source>
</evidence>
<comment type="caution">
    <text evidence="1">The sequence shown here is derived from an EMBL/GenBank/DDBJ whole genome shotgun (WGS) entry which is preliminary data.</text>
</comment>
<evidence type="ECO:0000313" key="1">
    <source>
        <dbReference type="EMBL" id="MUH35170.1"/>
    </source>
</evidence>
<reference evidence="1 2" key="1">
    <citation type="journal article" date="2019" name="Mar. Drugs">
        <title>Comparative Genomics and CAZyme Genome Repertoires of Marine Zobellia amurskyensis KMM 3526(T) and Zobellia laminariae KMM 3676(T).</title>
        <authorList>
            <person name="Chernysheva N."/>
            <person name="Bystritskaya E."/>
            <person name="Stenkova A."/>
            <person name="Golovkin I."/>
            <person name="Nedashkovskaya O."/>
            <person name="Isaeva M."/>
        </authorList>
    </citation>
    <scope>NUCLEOTIDE SEQUENCE [LARGE SCALE GENOMIC DNA]</scope>
    <source>
        <strain evidence="1 2">KMM 3526</strain>
    </source>
</reference>